<dbReference type="SUPFAM" id="SSF52091">
    <property type="entry name" value="SpoIIaa-like"/>
    <property type="match status" value="1"/>
</dbReference>
<dbReference type="PROSITE" id="PS50801">
    <property type="entry name" value="STAS"/>
    <property type="match status" value="1"/>
</dbReference>
<dbReference type="SUPFAM" id="SSF141371">
    <property type="entry name" value="PilZ domain-like"/>
    <property type="match status" value="1"/>
</dbReference>
<dbReference type="EMBL" id="PFGP01000035">
    <property type="protein sequence ID" value="PIW66692.1"/>
    <property type="molecule type" value="Genomic_DNA"/>
</dbReference>
<protein>
    <recommendedName>
        <fullName evidence="1">STAS domain-containing protein</fullName>
    </recommendedName>
</protein>
<reference evidence="2 3" key="1">
    <citation type="submission" date="2017-09" db="EMBL/GenBank/DDBJ databases">
        <title>Depth-based differentiation of microbial function through sediment-hosted aquifers and enrichment of novel symbionts in the deep terrestrial subsurface.</title>
        <authorList>
            <person name="Probst A.J."/>
            <person name="Ladd B."/>
            <person name="Jarett J.K."/>
            <person name="Geller-Mcgrath D.E."/>
            <person name="Sieber C.M."/>
            <person name="Emerson J.B."/>
            <person name="Anantharaman K."/>
            <person name="Thomas B.C."/>
            <person name="Malmstrom R."/>
            <person name="Stieglmeier M."/>
            <person name="Klingl A."/>
            <person name="Woyke T."/>
            <person name="Ryan C.M."/>
            <person name="Banfield J.F."/>
        </authorList>
    </citation>
    <scope>NUCLEOTIDE SEQUENCE [LARGE SCALE GENOMIC DNA]</scope>
    <source>
        <strain evidence="2">CG12_big_fil_rev_8_21_14_0_65_43_15</strain>
    </source>
</reference>
<proteinExistence type="predicted"/>
<dbReference type="PANTHER" id="PTHR33495">
    <property type="entry name" value="ANTI-SIGMA FACTOR ANTAGONIST TM_1081-RELATED-RELATED"/>
    <property type="match status" value="1"/>
</dbReference>
<dbReference type="Pfam" id="PF01740">
    <property type="entry name" value="STAS"/>
    <property type="match status" value="1"/>
</dbReference>
<dbReference type="Pfam" id="PF07238">
    <property type="entry name" value="PilZ"/>
    <property type="match status" value="1"/>
</dbReference>
<evidence type="ECO:0000313" key="3">
    <source>
        <dbReference type="Proteomes" id="UP000231267"/>
    </source>
</evidence>
<name>A0A2J0LFS1_9BACT</name>
<sequence>MSLEIYSKEKQGVVMLDIRGNIDISASEFIEVVGWHLANHRIDILCNFGKVDMLDYAGLSVVTIAYKNVVNHEGRMKFYNVPINVKNILHAVMLDRIFEIYETEEDALNAFKEDKEIDKIKHMQLRRRFQRVHLSIPVIYKAKFGEQKEHKGKLFDISGVGAFIFGKKTFALHDIIALEFDLPHMGKFNFDAKVVWLCDKDIQPQQYPGMGVEFYKISVSIQRRIVNFIEKNTPTRSSQHLPPI</sequence>
<gene>
    <name evidence="2" type="ORF">COW11_02030</name>
</gene>
<dbReference type="Gene3D" id="2.40.10.220">
    <property type="entry name" value="predicted glycosyltransferase like domains"/>
    <property type="match status" value="1"/>
</dbReference>
<evidence type="ECO:0000313" key="2">
    <source>
        <dbReference type="EMBL" id="PIW66692.1"/>
    </source>
</evidence>
<dbReference type="Gene3D" id="3.30.750.24">
    <property type="entry name" value="STAS domain"/>
    <property type="match status" value="1"/>
</dbReference>
<evidence type="ECO:0000259" key="1">
    <source>
        <dbReference type="PROSITE" id="PS50801"/>
    </source>
</evidence>
<feature type="domain" description="STAS" evidence="1">
    <location>
        <begin position="3"/>
        <end position="111"/>
    </location>
</feature>
<dbReference type="GO" id="GO:0035438">
    <property type="term" value="F:cyclic-di-GMP binding"/>
    <property type="evidence" value="ECO:0007669"/>
    <property type="project" value="InterPro"/>
</dbReference>
<accession>A0A2J0LFS1</accession>
<comment type="caution">
    <text evidence="2">The sequence shown here is derived from an EMBL/GenBank/DDBJ whole genome shotgun (WGS) entry which is preliminary data.</text>
</comment>
<dbReference type="Proteomes" id="UP000231267">
    <property type="component" value="Unassembled WGS sequence"/>
</dbReference>
<dbReference type="InterPro" id="IPR036513">
    <property type="entry name" value="STAS_dom_sf"/>
</dbReference>
<organism evidence="2 3">
    <name type="scientific">Candidatus Taenaricola geysiri</name>
    <dbReference type="NCBI Taxonomy" id="1974752"/>
    <lineage>
        <taxon>Bacteria</taxon>
        <taxon>Pseudomonadati</taxon>
        <taxon>Candidatus Omnitrophota</taxon>
        <taxon>Candidatus Taenaricola</taxon>
    </lineage>
</organism>
<dbReference type="AlphaFoldDB" id="A0A2J0LFS1"/>
<dbReference type="GO" id="GO:0043856">
    <property type="term" value="F:anti-sigma factor antagonist activity"/>
    <property type="evidence" value="ECO:0007669"/>
    <property type="project" value="TreeGrafter"/>
</dbReference>
<dbReference type="CDD" id="cd07043">
    <property type="entry name" value="STAS_anti-anti-sigma_factors"/>
    <property type="match status" value="1"/>
</dbReference>
<dbReference type="InterPro" id="IPR002645">
    <property type="entry name" value="STAS_dom"/>
</dbReference>
<dbReference type="InterPro" id="IPR009875">
    <property type="entry name" value="PilZ_domain"/>
</dbReference>